<dbReference type="FunFam" id="1.10.340.30:FF:000001">
    <property type="entry name" value="Endonuclease III"/>
    <property type="match status" value="1"/>
</dbReference>
<keyword evidence="3 12" id="KW-0479">Metal-binding</keyword>
<comment type="similarity">
    <text evidence="1 12">Belongs to the Nth/MutY family.</text>
</comment>
<keyword evidence="2 12" id="KW-0004">4Fe-4S</keyword>
<dbReference type="InterPro" id="IPR004035">
    <property type="entry name" value="Endouclease-III_FeS-bd_BS"/>
</dbReference>
<evidence type="ECO:0000256" key="11">
    <source>
        <dbReference type="ARBA" id="ARBA00023295"/>
    </source>
</evidence>
<dbReference type="Gene3D" id="1.10.1670.10">
    <property type="entry name" value="Helix-hairpin-Helix base-excision DNA repair enzymes (C-terminal)"/>
    <property type="match status" value="1"/>
</dbReference>
<feature type="domain" description="HhH-GPD" evidence="13">
    <location>
        <begin position="40"/>
        <end position="187"/>
    </location>
</feature>
<evidence type="ECO:0000256" key="9">
    <source>
        <dbReference type="ARBA" id="ARBA00023204"/>
    </source>
</evidence>
<comment type="cofactor">
    <cofactor evidence="12">
        <name>[4Fe-4S] cluster</name>
        <dbReference type="ChEBI" id="CHEBI:49883"/>
    </cofactor>
    <text evidence="12">Binds 1 [4Fe-4S] cluster.</text>
</comment>
<proteinExistence type="inferred from homology"/>
<dbReference type="Pfam" id="PF10576">
    <property type="entry name" value="EndIII_4Fe-2S"/>
    <property type="match status" value="1"/>
</dbReference>
<dbReference type="AlphaFoldDB" id="A0A1K1PLA8"/>
<evidence type="ECO:0000256" key="5">
    <source>
        <dbReference type="ARBA" id="ARBA00022801"/>
    </source>
</evidence>
<dbReference type="GO" id="GO:0051539">
    <property type="term" value="F:4 iron, 4 sulfur cluster binding"/>
    <property type="evidence" value="ECO:0007669"/>
    <property type="project" value="UniProtKB-UniRule"/>
</dbReference>
<dbReference type="SUPFAM" id="SSF48150">
    <property type="entry name" value="DNA-glycosylase"/>
    <property type="match status" value="1"/>
</dbReference>
<keyword evidence="8 12" id="KW-0238">DNA-binding</keyword>
<evidence type="ECO:0000256" key="6">
    <source>
        <dbReference type="ARBA" id="ARBA00023004"/>
    </source>
</evidence>
<gene>
    <name evidence="12" type="primary">nth</name>
    <name evidence="14" type="ORF">SAMN02910323_2068</name>
</gene>
<feature type="binding site" evidence="12">
    <location>
        <position position="196"/>
    </location>
    <ligand>
        <name>[4Fe-4S] cluster</name>
        <dbReference type="ChEBI" id="CHEBI:49883"/>
    </ligand>
</feature>
<evidence type="ECO:0000256" key="3">
    <source>
        <dbReference type="ARBA" id="ARBA00022723"/>
    </source>
</evidence>
<dbReference type="EC" id="4.2.99.18" evidence="12"/>
<dbReference type="InterPro" id="IPR000445">
    <property type="entry name" value="HhH_motif"/>
</dbReference>
<dbReference type="PROSITE" id="PS00764">
    <property type="entry name" value="ENDONUCLEASE_III_1"/>
    <property type="match status" value="1"/>
</dbReference>
<reference evidence="15" key="1">
    <citation type="submission" date="2016-11" db="EMBL/GenBank/DDBJ databases">
        <authorList>
            <person name="Varghese N."/>
            <person name="Submissions S."/>
        </authorList>
    </citation>
    <scope>NUCLEOTIDE SEQUENCE [LARGE SCALE GENOMIC DNA]</scope>
    <source>
        <strain evidence="15">C3</strain>
    </source>
</reference>
<dbReference type="PIRSF" id="PIRSF001435">
    <property type="entry name" value="Nth"/>
    <property type="match status" value="1"/>
</dbReference>
<dbReference type="NCBIfam" id="TIGR01083">
    <property type="entry name" value="nth"/>
    <property type="match status" value="1"/>
</dbReference>
<evidence type="ECO:0000313" key="14">
    <source>
        <dbReference type="EMBL" id="SFW48265.1"/>
    </source>
</evidence>
<keyword evidence="10 12" id="KW-0456">Lyase</keyword>
<evidence type="ECO:0000256" key="7">
    <source>
        <dbReference type="ARBA" id="ARBA00023014"/>
    </source>
</evidence>
<dbReference type="PROSITE" id="PS01155">
    <property type="entry name" value="ENDONUCLEASE_III_2"/>
    <property type="match status" value="1"/>
</dbReference>
<keyword evidence="15" id="KW-1185">Reference proteome</keyword>
<sequence>MRVTKKIKEEQIRILGEVYKDTKPALIFRNPFELLIAVILSAQCTDKRVNVTTARLFQKAATPEAILSLGLAALEEEIRDCGLFRNKAKNIMATCQILCEQYGGEVPADFAKLQELPGVGRKTANVVMSVGFNAPAIAVDTHVFRVSNRLKLAAGDTPLAVEQGLMKAIPKDKWSAAHHWLIWHGRNICKARKPLCGKCPLADVCPTAIDFQPSP</sequence>
<dbReference type="InterPro" id="IPR003265">
    <property type="entry name" value="HhH-GPD_domain"/>
</dbReference>
<dbReference type="InterPro" id="IPR005759">
    <property type="entry name" value="Nth"/>
</dbReference>
<organism evidence="14 15">
    <name type="scientific">Selenomonas ruminantium</name>
    <dbReference type="NCBI Taxonomy" id="971"/>
    <lineage>
        <taxon>Bacteria</taxon>
        <taxon>Bacillati</taxon>
        <taxon>Bacillota</taxon>
        <taxon>Negativicutes</taxon>
        <taxon>Selenomonadales</taxon>
        <taxon>Selenomonadaceae</taxon>
        <taxon>Selenomonas</taxon>
    </lineage>
</organism>
<evidence type="ECO:0000259" key="13">
    <source>
        <dbReference type="SMART" id="SM00478"/>
    </source>
</evidence>
<dbReference type="InterPro" id="IPR011257">
    <property type="entry name" value="DNA_glycosylase"/>
</dbReference>
<dbReference type="GO" id="GO:0140078">
    <property type="term" value="F:class I DNA-(apurinic or apyrimidinic site) endonuclease activity"/>
    <property type="evidence" value="ECO:0007669"/>
    <property type="project" value="UniProtKB-EC"/>
</dbReference>
<dbReference type="RefSeq" id="WP_072306489.1">
    <property type="nucleotide sequence ID" value="NZ_FPJA01000008.1"/>
</dbReference>
<keyword evidence="9 12" id="KW-0234">DNA repair</keyword>
<evidence type="ECO:0000256" key="2">
    <source>
        <dbReference type="ARBA" id="ARBA00022485"/>
    </source>
</evidence>
<dbReference type="PANTHER" id="PTHR10359">
    <property type="entry name" value="A/G-SPECIFIC ADENINE GLYCOSYLASE/ENDONUCLEASE III"/>
    <property type="match status" value="1"/>
</dbReference>
<evidence type="ECO:0000256" key="10">
    <source>
        <dbReference type="ARBA" id="ARBA00023239"/>
    </source>
</evidence>
<evidence type="ECO:0000256" key="4">
    <source>
        <dbReference type="ARBA" id="ARBA00022763"/>
    </source>
</evidence>
<dbReference type="HAMAP" id="MF_00942">
    <property type="entry name" value="Nth"/>
    <property type="match status" value="1"/>
</dbReference>
<evidence type="ECO:0000313" key="15">
    <source>
        <dbReference type="Proteomes" id="UP000182958"/>
    </source>
</evidence>
<feature type="binding site" evidence="12">
    <location>
        <position position="199"/>
    </location>
    <ligand>
        <name>[4Fe-4S] cluster</name>
        <dbReference type="ChEBI" id="CHEBI:49883"/>
    </ligand>
</feature>
<keyword evidence="14" id="KW-0255">Endonuclease</keyword>
<comment type="function">
    <text evidence="12">DNA repair enzyme that has both DNA N-glycosylase activity and AP-lyase activity. The DNA N-glycosylase activity releases various damaged pyrimidines from DNA by cleaving the N-glycosidic bond, leaving an AP (apurinic/apyrimidinic) site. The AP-lyase activity cleaves the phosphodiester bond 3' to the AP site by a beta-elimination, leaving a 3'-terminal unsaturated sugar and a product with a terminal 5'-phosphate.</text>
</comment>
<comment type="catalytic activity">
    <reaction evidence="12">
        <text>2'-deoxyribonucleotide-(2'-deoxyribose 5'-phosphate)-2'-deoxyribonucleotide-DNA = a 3'-end 2'-deoxyribonucleotide-(2,3-dehydro-2,3-deoxyribose 5'-phosphate)-DNA + a 5'-end 5'-phospho-2'-deoxyribonucleoside-DNA + H(+)</text>
        <dbReference type="Rhea" id="RHEA:66592"/>
        <dbReference type="Rhea" id="RHEA-COMP:13180"/>
        <dbReference type="Rhea" id="RHEA-COMP:16897"/>
        <dbReference type="Rhea" id="RHEA-COMP:17067"/>
        <dbReference type="ChEBI" id="CHEBI:15378"/>
        <dbReference type="ChEBI" id="CHEBI:136412"/>
        <dbReference type="ChEBI" id="CHEBI:157695"/>
        <dbReference type="ChEBI" id="CHEBI:167181"/>
        <dbReference type="EC" id="4.2.99.18"/>
    </reaction>
</comment>
<dbReference type="PANTHER" id="PTHR10359:SF18">
    <property type="entry name" value="ENDONUCLEASE III"/>
    <property type="match status" value="1"/>
</dbReference>
<evidence type="ECO:0000256" key="1">
    <source>
        <dbReference type="ARBA" id="ARBA00008343"/>
    </source>
</evidence>
<dbReference type="Proteomes" id="UP000182958">
    <property type="component" value="Unassembled WGS sequence"/>
</dbReference>
<dbReference type="GO" id="GO:0006285">
    <property type="term" value="P:base-excision repair, AP site formation"/>
    <property type="evidence" value="ECO:0007669"/>
    <property type="project" value="TreeGrafter"/>
</dbReference>
<keyword evidence="7 12" id="KW-0411">Iron-sulfur</keyword>
<dbReference type="GO" id="GO:0019104">
    <property type="term" value="F:DNA N-glycosylase activity"/>
    <property type="evidence" value="ECO:0007669"/>
    <property type="project" value="UniProtKB-UniRule"/>
</dbReference>
<dbReference type="GO" id="GO:0003677">
    <property type="term" value="F:DNA binding"/>
    <property type="evidence" value="ECO:0007669"/>
    <property type="project" value="UniProtKB-UniRule"/>
</dbReference>
<dbReference type="SMART" id="SM00478">
    <property type="entry name" value="ENDO3c"/>
    <property type="match status" value="1"/>
</dbReference>
<evidence type="ECO:0000256" key="8">
    <source>
        <dbReference type="ARBA" id="ARBA00023125"/>
    </source>
</evidence>
<dbReference type="GO" id="GO:0046872">
    <property type="term" value="F:metal ion binding"/>
    <property type="evidence" value="ECO:0007669"/>
    <property type="project" value="UniProtKB-KW"/>
</dbReference>
<keyword evidence="5 12" id="KW-0378">Hydrolase</keyword>
<dbReference type="FunFam" id="1.10.1670.10:FF:000001">
    <property type="entry name" value="Endonuclease III"/>
    <property type="match status" value="1"/>
</dbReference>
<feature type="binding site" evidence="12">
    <location>
        <position position="189"/>
    </location>
    <ligand>
        <name>[4Fe-4S] cluster</name>
        <dbReference type="ChEBI" id="CHEBI:49883"/>
    </ligand>
</feature>
<dbReference type="Gene3D" id="1.10.340.30">
    <property type="entry name" value="Hypothetical protein, domain 2"/>
    <property type="match status" value="1"/>
</dbReference>
<dbReference type="InterPro" id="IPR004036">
    <property type="entry name" value="Endonuclease-III-like_CS2"/>
</dbReference>
<dbReference type="Pfam" id="PF00730">
    <property type="entry name" value="HhH-GPD"/>
    <property type="match status" value="1"/>
</dbReference>
<accession>A0A1K1PLA8</accession>
<dbReference type="Pfam" id="PF00633">
    <property type="entry name" value="HHH"/>
    <property type="match status" value="1"/>
</dbReference>
<keyword evidence="4 12" id="KW-0227">DNA damage</keyword>
<protein>
    <recommendedName>
        <fullName evidence="12">Endonuclease III</fullName>
        <ecNumber evidence="12">4.2.99.18</ecNumber>
    </recommendedName>
    <alternativeName>
        <fullName evidence="12">DNA-(apurinic or apyrimidinic site) lyase</fullName>
    </alternativeName>
</protein>
<dbReference type="SMART" id="SM00525">
    <property type="entry name" value="FES"/>
    <property type="match status" value="1"/>
</dbReference>
<dbReference type="InterPro" id="IPR003651">
    <property type="entry name" value="Endonuclease3_FeS-loop_motif"/>
</dbReference>
<keyword evidence="14" id="KW-0540">Nuclease</keyword>
<evidence type="ECO:0000256" key="12">
    <source>
        <dbReference type="HAMAP-Rule" id="MF_00942"/>
    </source>
</evidence>
<dbReference type="CDD" id="cd00056">
    <property type="entry name" value="ENDO3c"/>
    <property type="match status" value="1"/>
</dbReference>
<keyword evidence="6 12" id="KW-0408">Iron</keyword>
<feature type="binding site" evidence="12">
    <location>
        <position position="205"/>
    </location>
    <ligand>
        <name>[4Fe-4S] cluster</name>
        <dbReference type="ChEBI" id="CHEBI:49883"/>
    </ligand>
</feature>
<dbReference type="InterPro" id="IPR023170">
    <property type="entry name" value="HhH_base_excis_C"/>
</dbReference>
<keyword evidence="11 12" id="KW-0326">Glycosidase</keyword>
<name>A0A1K1PLA8_SELRU</name>
<dbReference type="EMBL" id="FPJA01000008">
    <property type="protein sequence ID" value="SFW48265.1"/>
    <property type="molecule type" value="Genomic_DNA"/>
</dbReference>